<dbReference type="FunFam" id="3.40.50.300:FF:001137">
    <property type="entry name" value="DEAD/DEAH box helicase"/>
    <property type="match status" value="1"/>
</dbReference>
<dbReference type="InterPro" id="IPR014001">
    <property type="entry name" value="Helicase_ATP-bd"/>
</dbReference>
<evidence type="ECO:0000259" key="3">
    <source>
        <dbReference type="PROSITE" id="PS51192"/>
    </source>
</evidence>
<dbReference type="AlphaFoldDB" id="S5SRQ3"/>
<dbReference type="GO" id="GO:0005524">
    <property type="term" value="F:ATP binding"/>
    <property type="evidence" value="ECO:0007669"/>
    <property type="project" value="UniProtKB-KW"/>
</dbReference>
<dbReference type="HOGENOM" id="CLU_000809_3_2_11"/>
<feature type="domain" description="Helicase C-terminal" evidence="4">
    <location>
        <begin position="300"/>
        <end position="451"/>
    </location>
</feature>
<evidence type="ECO:0000256" key="1">
    <source>
        <dbReference type="ARBA" id="ARBA00022741"/>
    </source>
</evidence>
<dbReference type="SMART" id="SM00490">
    <property type="entry name" value="HELICc"/>
    <property type="match status" value="1"/>
</dbReference>
<proteinExistence type="predicted"/>
<dbReference type="PROSITE" id="PS51192">
    <property type="entry name" value="HELICASE_ATP_BIND_1"/>
    <property type="match status" value="1"/>
</dbReference>
<protein>
    <recommendedName>
        <fullName evidence="7">DEAD/DEAH box helicase</fullName>
    </recommendedName>
</protein>
<dbReference type="InterPro" id="IPR018973">
    <property type="entry name" value="MZB"/>
</dbReference>
<dbReference type="GO" id="GO:0036297">
    <property type="term" value="P:interstrand cross-link repair"/>
    <property type="evidence" value="ECO:0007669"/>
    <property type="project" value="TreeGrafter"/>
</dbReference>
<dbReference type="STRING" id="1224163.B841_01605"/>
<sequence length="799" mass="84896">MSFSDAIDGADQRNPLGEELLTAADRRFPESRRTHTATLAPQPARHADWPEWILPGLRDHLRERGVERPYLHQVECAEHAWAGRDVVVATGTSSGKSLGYQLPILSRLAADPKACALYLTPTKALGSDQLLAASELTAAVPGLGGIHPAPYDGDTPTEARAGIRESSRLVFTNPDMLHVSVLGNHQRWARLLRRLQFIVVDECHTYRGVFGANVALTLRRLLRLAARYGAHPTIILASATSADPAEHASRLTGRDVVAVTDDGAPTGARTVALWEPGFLDGVEGENGAPVRRAATTEAAGLMATLVVEGARTLTFVRSRQSAETVAMRTQEDLIGMGRRDFAARIASYRAGYLAEDRRKLERMLDDGSLLGVATTNALELGVDVGGLDAVVTAGFPGTVASFWQQAGRAGRRGQGSLVVLVARDEPMDTYLVNHPEALLGRPVERSVFDPTNPYVLRGHVYCAAVEHPLSEAEVEAVGAGEVVAELADAGLLRKRPTGWFAVPRPAGVDELPTPESAHAAVSLRGGSGEEVMIVDVSDGRLLGTVDAGRAPAQVHPGAVYLHQGASYVVDELDLEDYVALVRPEVPEFTTTARSVTDIRMLGRPGEDELVNYSPGLWVANVEVEVTDQVVGYVVRLADGSVGDVVALDMPQQRLVTRAVAYTLDPLALAAMGVDAADVPGALHAAEHAAIGLLPLLATCDRWDIGGVSTALHQDTGLPTVFVYDGHPGGAGFADEGFARFPEWVEATFEAVRSCPCESGCPSCVQSPKCGNGNNPLSKDGAVKVLGALTTMTQAPGPRT</sequence>
<dbReference type="Pfam" id="PF00270">
    <property type="entry name" value="DEAD"/>
    <property type="match status" value="1"/>
</dbReference>
<evidence type="ECO:0000313" key="6">
    <source>
        <dbReference type="Proteomes" id="UP000015388"/>
    </source>
</evidence>
<dbReference type="Pfam" id="PF09369">
    <property type="entry name" value="MZB"/>
    <property type="match status" value="1"/>
</dbReference>
<dbReference type="InterPro" id="IPR001650">
    <property type="entry name" value="Helicase_C-like"/>
</dbReference>
<reference evidence="5 6" key="1">
    <citation type="submission" date="2012-11" db="EMBL/GenBank/DDBJ databases">
        <title>The complete genome sequence of Corynebacterium maris Coryn-1 (=DSM 45190).</title>
        <authorList>
            <person name="Schaffert L."/>
            <person name="Albersmeier A."/>
            <person name="Kalinowski J."/>
            <person name="Ruckert C."/>
        </authorList>
    </citation>
    <scope>NUCLEOTIDE SEQUENCE [LARGE SCALE GENOMIC DNA]</scope>
    <source>
        <strain evidence="6">Coryn-1</strain>
    </source>
</reference>
<dbReference type="PANTHER" id="PTHR47957:SF3">
    <property type="entry name" value="ATP-DEPENDENT HELICASE HRQ1"/>
    <property type="match status" value="1"/>
</dbReference>
<gene>
    <name evidence="5" type="ORF">B841_01605</name>
</gene>
<evidence type="ECO:0008006" key="7">
    <source>
        <dbReference type="Google" id="ProtNLM"/>
    </source>
</evidence>
<dbReference type="GO" id="GO:0003676">
    <property type="term" value="F:nucleic acid binding"/>
    <property type="evidence" value="ECO:0007669"/>
    <property type="project" value="InterPro"/>
</dbReference>
<keyword evidence="6" id="KW-1185">Reference proteome</keyword>
<dbReference type="PATRIC" id="fig|1224163.3.peg.324"/>
<dbReference type="Pfam" id="PF22982">
    <property type="entry name" value="WHD_HRQ1"/>
    <property type="match status" value="1"/>
</dbReference>
<dbReference type="Proteomes" id="UP000015388">
    <property type="component" value="Chromosome"/>
</dbReference>
<evidence type="ECO:0000256" key="2">
    <source>
        <dbReference type="ARBA" id="ARBA00022840"/>
    </source>
</evidence>
<dbReference type="RefSeq" id="WP_020933739.1">
    <property type="nucleotide sequence ID" value="NC_021915.1"/>
</dbReference>
<dbReference type="PANTHER" id="PTHR47957">
    <property type="entry name" value="ATP-DEPENDENT HELICASE HRQ1"/>
    <property type="match status" value="1"/>
</dbReference>
<dbReference type="InterPro" id="IPR027417">
    <property type="entry name" value="P-loop_NTPase"/>
</dbReference>
<dbReference type="SUPFAM" id="SSF52540">
    <property type="entry name" value="P-loop containing nucleoside triphosphate hydrolases"/>
    <property type="match status" value="1"/>
</dbReference>
<dbReference type="NCBIfam" id="TIGR03817">
    <property type="entry name" value="DECH_helic"/>
    <property type="match status" value="1"/>
</dbReference>
<dbReference type="PROSITE" id="PS51194">
    <property type="entry name" value="HELICASE_CTER"/>
    <property type="match status" value="1"/>
</dbReference>
<dbReference type="InterPro" id="IPR055227">
    <property type="entry name" value="HRQ1_WHD"/>
</dbReference>
<evidence type="ECO:0000259" key="4">
    <source>
        <dbReference type="PROSITE" id="PS51194"/>
    </source>
</evidence>
<dbReference type="InterPro" id="IPR011545">
    <property type="entry name" value="DEAD/DEAH_box_helicase_dom"/>
</dbReference>
<dbReference type="InterPro" id="IPR022307">
    <property type="entry name" value="Helicase_put_actinobac"/>
</dbReference>
<dbReference type="Pfam" id="PF00271">
    <property type="entry name" value="Helicase_C"/>
    <property type="match status" value="1"/>
</dbReference>
<dbReference type="SMART" id="SM00487">
    <property type="entry name" value="DEXDc"/>
    <property type="match status" value="1"/>
</dbReference>
<dbReference type="CDD" id="cd18797">
    <property type="entry name" value="SF2_C_Hrq"/>
    <property type="match status" value="1"/>
</dbReference>
<dbReference type="GO" id="GO:0043138">
    <property type="term" value="F:3'-5' DNA helicase activity"/>
    <property type="evidence" value="ECO:0007669"/>
    <property type="project" value="TreeGrafter"/>
</dbReference>
<keyword evidence="2" id="KW-0067">ATP-binding</keyword>
<dbReference type="Gene3D" id="3.40.50.300">
    <property type="entry name" value="P-loop containing nucleotide triphosphate hydrolases"/>
    <property type="match status" value="2"/>
</dbReference>
<dbReference type="KEGG" id="cmd:B841_01605"/>
<dbReference type="EMBL" id="CP003924">
    <property type="protein sequence ID" value="AGS33804.1"/>
    <property type="molecule type" value="Genomic_DNA"/>
</dbReference>
<dbReference type="OrthoDB" id="143059at2"/>
<evidence type="ECO:0000313" key="5">
    <source>
        <dbReference type="EMBL" id="AGS33804.1"/>
    </source>
</evidence>
<dbReference type="GO" id="GO:0006289">
    <property type="term" value="P:nucleotide-excision repair"/>
    <property type="evidence" value="ECO:0007669"/>
    <property type="project" value="TreeGrafter"/>
</dbReference>
<accession>S5SRQ3</accession>
<feature type="domain" description="Helicase ATP-binding" evidence="3">
    <location>
        <begin position="77"/>
        <end position="259"/>
    </location>
</feature>
<name>S5SRQ3_9CORY</name>
<keyword evidence="1" id="KW-0547">Nucleotide-binding</keyword>
<dbReference type="eggNOG" id="COG1205">
    <property type="taxonomic scope" value="Bacteria"/>
</dbReference>
<organism evidence="5 6">
    <name type="scientific">Corynebacterium maris DSM 45190</name>
    <dbReference type="NCBI Taxonomy" id="1224163"/>
    <lineage>
        <taxon>Bacteria</taxon>
        <taxon>Bacillati</taxon>
        <taxon>Actinomycetota</taxon>
        <taxon>Actinomycetes</taxon>
        <taxon>Mycobacteriales</taxon>
        <taxon>Corynebacteriaceae</taxon>
        <taxon>Corynebacterium</taxon>
    </lineage>
</organism>
<dbReference type="CDD" id="cd17923">
    <property type="entry name" value="DEXHc_Hrq1-like"/>
    <property type="match status" value="1"/>
</dbReference>